<dbReference type="GO" id="GO:0016853">
    <property type="term" value="F:isomerase activity"/>
    <property type="evidence" value="ECO:0007669"/>
    <property type="project" value="UniProtKB-KW"/>
</dbReference>
<dbReference type="Proteomes" id="UP000226437">
    <property type="component" value="Unassembled WGS sequence"/>
</dbReference>
<evidence type="ECO:0000313" key="2">
    <source>
        <dbReference type="Proteomes" id="UP000226437"/>
    </source>
</evidence>
<dbReference type="RefSeq" id="WP_099104828.1">
    <property type="nucleotide sequence ID" value="NZ_JAATJF010000001.1"/>
</dbReference>
<dbReference type="Gene3D" id="3.20.20.150">
    <property type="entry name" value="Divalent-metal-dependent TIM barrel enzymes"/>
    <property type="match status" value="1"/>
</dbReference>
<sequence length="388" mass="44448">MEIFPHQHLTYCTNIHPGESWAEVRESLRHVLAVKQLSSPDRPFGIGLRLSGRAASELAEAPRLMAFKEWLREHDCYVFTMNGFPYGGFHAEVVKDQVHAPDWSTRERVVYTKLLFDILAELLPEGMDGGVSTSPLSYKPWHPEAGGGGAQVPGYAQMEAHILEVIDHLDGIRRRTGKVLHLDVEPEPDGLLENSTEFIQFYRRLARGEREAAVREHLAICYDVCHFAVAYEDQASALKALAEEGIRIGRLQISAALKADLTTDRQRVHDSLQPYDEPVYLHQVALRRKDRSIDRFPDLAPALAALHDPDYRELRTHFHVPIYADSYGVLQSTNDAIRETLRLWKAAPYTRHLEVETYTWDVLPDHQRLSLTDSIHRELDWVRRQLQE</sequence>
<dbReference type="SUPFAM" id="SSF51658">
    <property type="entry name" value="Xylose isomerase-like"/>
    <property type="match status" value="1"/>
</dbReference>
<accession>A0A2G0CIQ5</accession>
<dbReference type="InterPro" id="IPR036237">
    <property type="entry name" value="Xyl_isomerase-like_sf"/>
</dbReference>
<dbReference type="OrthoDB" id="9785907at2"/>
<dbReference type="AlphaFoldDB" id="A0A2G0CIQ5"/>
<dbReference type="NCBIfam" id="NF035939">
    <property type="entry name" value="TIM_EboE"/>
    <property type="match status" value="1"/>
</dbReference>
<name>A0A2G0CIQ5_9BACT</name>
<keyword evidence="2" id="KW-1185">Reference proteome</keyword>
<gene>
    <name evidence="1" type="ORF">CGL56_02050</name>
</gene>
<keyword evidence="1" id="KW-0413">Isomerase</keyword>
<protein>
    <submittedName>
        <fullName evidence="1">Xylose isomerase</fullName>
    </submittedName>
</protein>
<evidence type="ECO:0000313" key="1">
    <source>
        <dbReference type="EMBL" id="PHK99849.1"/>
    </source>
</evidence>
<dbReference type="EMBL" id="PDLO01000001">
    <property type="protein sequence ID" value="PHK99849.1"/>
    <property type="molecule type" value="Genomic_DNA"/>
</dbReference>
<reference evidence="1 2" key="1">
    <citation type="submission" date="2017-10" db="EMBL/GenBank/DDBJ databases">
        <title>The draft genome sequence of Lewinella marina KCTC 32374.</title>
        <authorList>
            <person name="Wang K."/>
        </authorList>
    </citation>
    <scope>NUCLEOTIDE SEQUENCE [LARGE SCALE GENOMIC DNA]</scope>
    <source>
        <strain evidence="1 2">MKG-38</strain>
    </source>
</reference>
<organism evidence="1 2">
    <name type="scientific">Neolewinella marina</name>
    <dbReference type="NCBI Taxonomy" id="438751"/>
    <lineage>
        <taxon>Bacteria</taxon>
        <taxon>Pseudomonadati</taxon>
        <taxon>Bacteroidota</taxon>
        <taxon>Saprospiria</taxon>
        <taxon>Saprospirales</taxon>
        <taxon>Lewinellaceae</taxon>
        <taxon>Neolewinella</taxon>
    </lineage>
</organism>
<comment type="caution">
    <text evidence="1">The sequence shown here is derived from an EMBL/GenBank/DDBJ whole genome shotgun (WGS) entry which is preliminary data.</text>
</comment>
<proteinExistence type="predicted"/>